<dbReference type="SMART" id="SM00320">
    <property type="entry name" value="WD40"/>
    <property type="match status" value="4"/>
</dbReference>
<dbReference type="PROSITE" id="PS00678">
    <property type="entry name" value="WD_REPEATS_1"/>
    <property type="match status" value="1"/>
</dbReference>
<reference evidence="12" key="1">
    <citation type="submission" date="2023-03" db="EMBL/GenBank/DDBJ databases">
        <title>Mating type loci evolution in Malassezia.</title>
        <authorList>
            <person name="Coelho M.A."/>
        </authorList>
    </citation>
    <scope>NUCLEOTIDE SEQUENCE</scope>
    <source>
        <strain evidence="12">CBS 11721</strain>
    </source>
</reference>
<evidence type="ECO:0000256" key="10">
    <source>
        <dbReference type="SAM" id="MobiDB-lite"/>
    </source>
</evidence>
<evidence type="ECO:0000256" key="9">
    <source>
        <dbReference type="RuleBase" id="RU280818"/>
    </source>
</evidence>
<dbReference type="SMART" id="SM01166">
    <property type="entry name" value="DUF1899"/>
    <property type="match status" value="1"/>
</dbReference>
<keyword evidence="13" id="KW-1185">Reference proteome</keyword>
<dbReference type="EMBL" id="CP119881">
    <property type="protein sequence ID" value="WFD36725.1"/>
    <property type="molecule type" value="Genomic_DNA"/>
</dbReference>
<dbReference type="PANTHER" id="PTHR10856">
    <property type="entry name" value="CORONIN"/>
    <property type="match status" value="1"/>
</dbReference>
<accession>A0AAF0EXA4</accession>
<protein>
    <recommendedName>
        <fullName evidence="9">Coronin</fullName>
    </recommendedName>
</protein>
<dbReference type="Proteomes" id="UP001219933">
    <property type="component" value="Chromosome 5"/>
</dbReference>
<evidence type="ECO:0000256" key="4">
    <source>
        <dbReference type="ARBA" id="ARBA00022737"/>
    </source>
</evidence>
<dbReference type="SUPFAM" id="SSF50978">
    <property type="entry name" value="WD40 repeat-like"/>
    <property type="match status" value="1"/>
</dbReference>
<dbReference type="SMART" id="SM01167">
    <property type="entry name" value="DUF1900"/>
    <property type="match status" value="1"/>
</dbReference>
<dbReference type="InterPro" id="IPR015505">
    <property type="entry name" value="Coronin"/>
</dbReference>
<dbReference type="AlphaFoldDB" id="A0AAF0EXA4"/>
<dbReference type="InterPro" id="IPR015943">
    <property type="entry name" value="WD40/YVTN_repeat-like_dom_sf"/>
</dbReference>
<feature type="compositionally biased region" description="Basic and acidic residues" evidence="10">
    <location>
        <begin position="509"/>
        <end position="533"/>
    </location>
</feature>
<evidence type="ECO:0000256" key="2">
    <source>
        <dbReference type="ARBA" id="ARBA00022553"/>
    </source>
</evidence>
<evidence type="ECO:0000256" key="6">
    <source>
        <dbReference type="ARBA" id="ARBA00023203"/>
    </source>
</evidence>
<keyword evidence="4 9" id="KW-0677">Repeat</keyword>
<evidence type="ECO:0000313" key="12">
    <source>
        <dbReference type="EMBL" id="WFD36725.1"/>
    </source>
</evidence>
<evidence type="ECO:0000313" key="13">
    <source>
        <dbReference type="Proteomes" id="UP001219933"/>
    </source>
</evidence>
<evidence type="ECO:0000256" key="8">
    <source>
        <dbReference type="PROSITE-ProRule" id="PRU00221"/>
    </source>
</evidence>
<dbReference type="PROSITE" id="PS50082">
    <property type="entry name" value="WD_REPEATS_2"/>
    <property type="match status" value="1"/>
</dbReference>
<dbReference type="Pfam" id="PF08953">
    <property type="entry name" value="DUF1899"/>
    <property type="match status" value="1"/>
</dbReference>
<dbReference type="InterPro" id="IPR015048">
    <property type="entry name" value="DUF1899"/>
</dbReference>
<dbReference type="GO" id="GO:0007015">
    <property type="term" value="P:actin filament organization"/>
    <property type="evidence" value="ECO:0007669"/>
    <property type="project" value="TreeGrafter"/>
</dbReference>
<dbReference type="GO" id="GO:0051015">
    <property type="term" value="F:actin filament binding"/>
    <property type="evidence" value="ECO:0007669"/>
    <property type="project" value="TreeGrafter"/>
</dbReference>
<organism evidence="12 13">
    <name type="scientific">Malassezia cuniculi</name>
    <dbReference type="NCBI Taxonomy" id="948313"/>
    <lineage>
        <taxon>Eukaryota</taxon>
        <taxon>Fungi</taxon>
        <taxon>Dikarya</taxon>
        <taxon>Basidiomycota</taxon>
        <taxon>Ustilaginomycotina</taxon>
        <taxon>Malasseziomycetes</taxon>
        <taxon>Malasseziales</taxon>
        <taxon>Malasseziaceae</taxon>
        <taxon>Malassezia</taxon>
    </lineage>
</organism>
<proteinExistence type="inferred from homology"/>
<feature type="repeat" description="WD" evidence="8">
    <location>
        <begin position="77"/>
        <end position="119"/>
    </location>
</feature>
<dbReference type="Pfam" id="PF16300">
    <property type="entry name" value="WD40_4"/>
    <property type="match status" value="1"/>
</dbReference>
<comment type="subunit">
    <text evidence="7">Binds to F-actin.</text>
</comment>
<dbReference type="GO" id="GO:0030479">
    <property type="term" value="C:actin cortical patch"/>
    <property type="evidence" value="ECO:0007669"/>
    <property type="project" value="UniProtKB-ARBA"/>
</dbReference>
<dbReference type="PROSITE" id="PS50294">
    <property type="entry name" value="WD_REPEATS_REGION"/>
    <property type="match status" value="1"/>
</dbReference>
<dbReference type="Pfam" id="PF00400">
    <property type="entry name" value="WD40"/>
    <property type="match status" value="2"/>
</dbReference>
<evidence type="ECO:0000256" key="3">
    <source>
        <dbReference type="ARBA" id="ARBA00022574"/>
    </source>
</evidence>
<sequence length="605" mass="65811">MSGRFVRSSKYRHVYGNPAKKEVSYDNVKVSNNAWDTNLLSASGRYLSLNWQTSGGGAFALIPLDRPGKLPDLYPLCRGHTSAVLDTSFSPFDDNVLASGGDDGQVAIWNVAPERITDSLDSPRAKDGGMEDILPVATFHGGRRRVGHVEFHPTAANVLAAATGDHAVKLFDVEKQQSRIELGGFSDSIQSLAFDWTGSLLAATCRDRKLRLFDTRSRDVQTVDSHGGIKGARVVWCGDKPRIITTGFSKISERQMFLWDVSQLDKPIKTVSLDSSNGIIMPFWSDNNICFLAGKGDGNVRYYELESDELHYLSEYKSVEPQSGMTFLPRRALNVDENEIARAYKVTYSTIQPVSFYVPRKSDSFQEDIFPHAPAAEAALSAEEFFGGKTVPPKLLDFATRTVVAGAETAPIKVGAKAESKDASLVEPKTASTNAVPVPKAETTKAEPVKAEPAKAEPTKVEPTKVEPTKAEPTKAEPAKAEPVKAEPTKTQTSETNSAKNDSATSEPAKLEPTKSEPAKSEPAKSEPAKSEPAKPALTKSEPAKSEPAEPAKAQSAPSSADSAEIEALKAQIAERDARIRELEIEMEKLRTNQQRIRDVLILDQ</sequence>
<feature type="domain" description="DUF1899" evidence="11">
    <location>
        <begin position="4"/>
        <end position="68"/>
    </location>
</feature>
<keyword evidence="6" id="KW-0009">Actin-binding</keyword>
<dbReference type="FunFam" id="2.130.10.10:FF:000197">
    <property type="entry name" value="Coronin"/>
    <property type="match status" value="1"/>
</dbReference>
<gene>
    <name evidence="12" type="primary">CRN1</name>
    <name evidence="12" type="ORF">MCUN1_003612</name>
</gene>
<comment type="similarity">
    <text evidence="1 9">Belongs to the WD repeat coronin family.</text>
</comment>
<evidence type="ECO:0000259" key="11">
    <source>
        <dbReference type="SMART" id="SM01166"/>
    </source>
</evidence>
<evidence type="ECO:0000256" key="1">
    <source>
        <dbReference type="ARBA" id="ARBA00009482"/>
    </source>
</evidence>
<dbReference type="PANTHER" id="PTHR10856:SF0">
    <property type="entry name" value="CORONIN"/>
    <property type="match status" value="1"/>
</dbReference>
<feature type="compositionally biased region" description="Basic and acidic residues" evidence="10">
    <location>
        <begin position="442"/>
        <end position="488"/>
    </location>
</feature>
<keyword evidence="5" id="KW-0175">Coiled coil</keyword>
<name>A0AAF0EXA4_9BASI</name>
<keyword evidence="3 8" id="KW-0853">WD repeat</keyword>
<dbReference type="InterPro" id="IPR019775">
    <property type="entry name" value="WD40_repeat_CS"/>
</dbReference>
<evidence type="ECO:0000256" key="7">
    <source>
        <dbReference type="ARBA" id="ARBA00062568"/>
    </source>
</evidence>
<feature type="compositionally biased region" description="Polar residues" evidence="10">
    <location>
        <begin position="491"/>
        <end position="506"/>
    </location>
</feature>
<evidence type="ECO:0000256" key="5">
    <source>
        <dbReference type="ARBA" id="ARBA00023054"/>
    </source>
</evidence>
<dbReference type="InterPro" id="IPR036322">
    <property type="entry name" value="WD40_repeat_dom_sf"/>
</dbReference>
<dbReference type="Gene3D" id="2.130.10.10">
    <property type="entry name" value="YVTN repeat-like/Quinoprotein amine dehydrogenase"/>
    <property type="match status" value="1"/>
</dbReference>
<dbReference type="InterPro" id="IPR001680">
    <property type="entry name" value="WD40_rpt"/>
</dbReference>
<feature type="region of interest" description="Disordered" evidence="10">
    <location>
        <begin position="415"/>
        <end position="567"/>
    </location>
</feature>
<keyword evidence="2" id="KW-0597">Phosphoprotein</keyword>